<dbReference type="EMBL" id="JAMQOS010000008">
    <property type="protein sequence ID" value="MDS0284273.1"/>
    <property type="molecule type" value="Genomic_DNA"/>
</dbReference>
<feature type="transmembrane region" description="Helical" evidence="11">
    <location>
        <begin position="245"/>
        <end position="266"/>
    </location>
</feature>
<reference evidence="12 13" key="1">
    <citation type="submission" date="2022-06" db="EMBL/GenBank/DDBJ databases">
        <title>Halomicroarcula sp. a new haloarchaeum isolate from saline soil.</title>
        <authorList>
            <person name="Strakova D."/>
            <person name="Galisteo C."/>
            <person name="Sanchez-Porro C."/>
            <person name="Ventosa A."/>
        </authorList>
    </citation>
    <scope>NUCLEOTIDE SEQUENCE [LARGE SCALE GENOMIC DNA]</scope>
    <source>
        <strain evidence="12 13">S3CR25-11</strain>
    </source>
</reference>
<keyword evidence="6 11" id="KW-0812">Transmembrane</keyword>
<feature type="transmembrane region" description="Helical" evidence="11">
    <location>
        <begin position="56"/>
        <end position="85"/>
    </location>
</feature>
<comment type="pathway">
    <text evidence="3 11">Porphyrin-containing compound metabolism; heme O biosynthesis; heme O from protoheme: step 1/1.</text>
</comment>
<organism evidence="12 13">
    <name type="scientific">Haloarcula onubensis</name>
    <dbReference type="NCBI Taxonomy" id="2950539"/>
    <lineage>
        <taxon>Archaea</taxon>
        <taxon>Methanobacteriati</taxon>
        <taxon>Methanobacteriota</taxon>
        <taxon>Stenosarchaea group</taxon>
        <taxon>Halobacteria</taxon>
        <taxon>Halobacteriales</taxon>
        <taxon>Haloarculaceae</taxon>
        <taxon>Haloarcula</taxon>
    </lineage>
</organism>
<keyword evidence="5 11" id="KW-0808">Transferase</keyword>
<dbReference type="NCBIfam" id="TIGR01473">
    <property type="entry name" value="cyoE_ctaB"/>
    <property type="match status" value="1"/>
</dbReference>
<dbReference type="InterPro" id="IPR003780">
    <property type="entry name" value="COX15/CtaA_fam"/>
</dbReference>
<evidence type="ECO:0000256" key="9">
    <source>
        <dbReference type="ARBA" id="ARBA00023136"/>
    </source>
</evidence>
<comment type="subcellular location">
    <subcellularLocation>
        <location evidence="2 11">Cell membrane</location>
        <topology evidence="2 11">Multi-pass membrane protein</topology>
    </subcellularLocation>
</comment>
<gene>
    <name evidence="12" type="primary">cyoE</name>
    <name evidence="11" type="synonym">ctaB</name>
    <name evidence="12" type="ORF">NDI86_19455</name>
</gene>
<feature type="transmembrane region" description="Helical" evidence="11">
    <location>
        <begin position="341"/>
        <end position="360"/>
    </location>
</feature>
<dbReference type="GeneID" id="84781175"/>
<dbReference type="HAMAP" id="MF_00154">
    <property type="entry name" value="CyoE_CtaB"/>
    <property type="match status" value="1"/>
</dbReference>
<accession>A0ABU2FU30</accession>
<comment type="function">
    <text evidence="1 11">Converts heme B (protoheme IX) to heme O by substitution of the vinyl group on carbon 2 of heme B porphyrin ring with a hydroxyethyl farnesyl side group.</text>
</comment>
<evidence type="ECO:0000256" key="7">
    <source>
        <dbReference type="ARBA" id="ARBA00022989"/>
    </source>
</evidence>
<keyword evidence="11" id="KW-1003">Cell membrane</keyword>
<evidence type="ECO:0000256" key="8">
    <source>
        <dbReference type="ARBA" id="ARBA00023133"/>
    </source>
</evidence>
<feature type="transmembrane region" description="Helical" evidence="11">
    <location>
        <begin position="415"/>
        <end position="432"/>
    </location>
</feature>
<feature type="transmembrane region" description="Helical" evidence="11">
    <location>
        <begin position="97"/>
        <end position="118"/>
    </location>
</feature>
<dbReference type="PANTHER" id="PTHR43448">
    <property type="entry name" value="PROTOHEME IX FARNESYLTRANSFERASE, MITOCHONDRIAL"/>
    <property type="match status" value="1"/>
</dbReference>
<dbReference type="Pfam" id="PF02628">
    <property type="entry name" value="COX15-CtaA"/>
    <property type="match status" value="1"/>
</dbReference>
<comment type="similarity">
    <text evidence="11">Belongs to the UbiA prenyltransferase family. Protoheme IX farnesyltransferase subfamily.</text>
</comment>
<evidence type="ECO:0000256" key="1">
    <source>
        <dbReference type="ARBA" id="ARBA00004019"/>
    </source>
</evidence>
<evidence type="ECO:0000256" key="3">
    <source>
        <dbReference type="ARBA" id="ARBA00004919"/>
    </source>
</evidence>
<dbReference type="InterPro" id="IPR044878">
    <property type="entry name" value="UbiA_sf"/>
</dbReference>
<feature type="transmembrane region" description="Helical" evidence="11">
    <location>
        <begin position="470"/>
        <end position="490"/>
    </location>
</feature>
<feature type="transmembrane region" description="Helical" evidence="11">
    <location>
        <begin position="124"/>
        <end position="144"/>
    </location>
</feature>
<dbReference type="NCBIfam" id="NF003349">
    <property type="entry name" value="PRK04375.1-2"/>
    <property type="match status" value="1"/>
</dbReference>
<feature type="transmembrane region" description="Helical" evidence="11">
    <location>
        <begin position="313"/>
        <end position="334"/>
    </location>
</feature>
<comment type="similarity">
    <text evidence="4">In the C-terminal section; belongs to the UbiA prenyltransferase family. Protoheme IX farnesyltransferase subfamily.</text>
</comment>
<comment type="catalytic activity">
    <reaction evidence="10 11">
        <text>heme b + (2E,6E)-farnesyl diphosphate + H2O = Fe(II)-heme o + diphosphate</text>
        <dbReference type="Rhea" id="RHEA:28070"/>
        <dbReference type="ChEBI" id="CHEBI:15377"/>
        <dbReference type="ChEBI" id="CHEBI:33019"/>
        <dbReference type="ChEBI" id="CHEBI:60344"/>
        <dbReference type="ChEBI" id="CHEBI:60530"/>
        <dbReference type="ChEBI" id="CHEBI:175763"/>
        <dbReference type="EC" id="2.5.1.141"/>
    </reaction>
</comment>
<evidence type="ECO:0000256" key="6">
    <source>
        <dbReference type="ARBA" id="ARBA00022692"/>
    </source>
</evidence>
<dbReference type="CDD" id="cd13957">
    <property type="entry name" value="PT_UbiA_Cox10"/>
    <property type="match status" value="1"/>
</dbReference>
<dbReference type="PANTHER" id="PTHR43448:SF2">
    <property type="entry name" value="PROTOHEME IX FARNESYLTRANSFERASE, MITOCHONDRIAL"/>
    <property type="match status" value="1"/>
</dbReference>
<dbReference type="RefSeq" id="WP_310902015.1">
    <property type="nucleotide sequence ID" value="NZ_JAMQOS010000008.1"/>
</dbReference>
<evidence type="ECO:0000256" key="10">
    <source>
        <dbReference type="ARBA" id="ARBA00047690"/>
    </source>
</evidence>
<dbReference type="InterPro" id="IPR006369">
    <property type="entry name" value="Protohaem_IX_farnesylTrfase"/>
</dbReference>
<feature type="transmembrane region" description="Helical" evidence="11">
    <location>
        <begin position="366"/>
        <end position="384"/>
    </location>
</feature>
<keyword evidence="13" id="KW-1185">Reference proteome</keyword>
<dbReference type="EC" id="2.5.1.141" evidence="11"/>
<evidence type="ECO:0000256" key="11">
    <source>
        <dbReference type="HAMAP-Rule" id="MF_00154"/>
    </source>
</evidence>
<keyword evidence="7 11" id="KW-1133">Transmembrane helix</keyword>
<comment type="miscellaneous">
    <text evidence="11">Carbon 2 of the heme B porphyrin ring is defined according to the Fischer nomenclature.</text>
</comment>
<evidence type="ECO:0000256" key="4">
    <source>
        <dbReference type="ARBA" id="ARBA00010223"/>
    </source>
</evidence>
<keyword evidence="9 11" id="KW-0472">Membrane</keyword>
<dbReference type="GO" id="GO:0008495">
    <property type="term" value="F:protoheme IX farnesyltransferase activity"/>
    <property type="evidence" value="ECO:0007669"/>
    <property type="project" value="UniProtKB-EC"/>
</dbReference>
<evidence type="ECO:0000256" key="2">
    <source>
        <dbReference type="ARBA" id="ARBA00004651"/>
    </source>
</evidence>
<keyword evidence="8 11" id="KW-0350">Heme biosynthesis</keyword>
<dbReference type="Gene3D" id="1.10.357.140">
    <property type="entry name" value="UbiA prenyltransferase"/>
    <property type="match status" value="1"/>
</dbReference>
<dbReference type="Pfam" id="PF01040">
    <property type="entry name" value="UbiA"/>
    <property type="match status" value="1"/>
</dbReference>
<feature type="transmembrane region" description="Helical" evidence="11">
    <location>
        <begin position="287"/>
        <end position="307"/>
    </location>
</feature>
<feature type="transmembrane region" description="Helical" evidence="11">
    <location>
        <begin position="220"/>
        <end position="239"/>
    </location>
</feature>
<dbReference type="InterPro" id="IPR000537">
    <property type="entry name" value="UbiA_prenyltransferase"/>
</dbReference>
<evidence type="ECO:0000313" key="13">
    <source>
        <dbReference type="Proteomes" id="UP001268864"/>
    </source>
</evidence>
<evidence type="ECO:0000256" key="5">
    <source>
        <dbReference type="ARBA" id="ARBA00022679"/>
    </source>
</evidence>
<evidence type="ECO:0000313" key="12">
    <source>
        <dbReference type="EMBL" id="MDS0284273.1"/>
    </source>
</evidence>
<feature type="transmembrane region" description="Helical" evidence="11">
    <location>
        <begin position="438"/>
        <end position="458"/>
    </location>
</feature>
<comment type="caution">
    <text evidence="12">The sequence shown here is derived from an EMBL/GenBank/DDBJ whole genome shotgun (WGS) entry which is preliminary data.</text>
</comment>
<proteinExistence type="inferred from homology"/>
<protein>
    <recommendedName>
        <fullName evidence="11">Protoheme IX farnesyltransferase</fullName>
        <ecNumber evidence="11">2.5.1.141</ecNumber>
    </recommendedName>
    <alternativeName>
        <fullName evidence="11">Heme B farnesyltransferase</fullName>
    </alternativeName>
    <alternativeName>
        <fullName evidence="11">Heme O synthase</fullName>
    </alternativeName>
</protein>
<name>A0ABU2FU30_9EURY</name>
<comment type="caution">
    <text evidence="11">Lacks conserved residue(s) required for the propagation of feature annotation.</text>
</comment>
<sequence length="491" mass="51884">MPAHTDSVDRRTTDALFTLVLGVYALMLAGATTAVTGASAACPTLPACDGLTFEEGISALVIVVLSHRVLALIVGLGLLWLTWHVRGDSVAKGVRRPIIAAVTLYPVQVAVGALAVGADTSVSVSGAHLVVAVAIFGALTVALARQLTDVSDESDIPNAGVFDRHDGVEAEMAGDDLSISAAEPGSARGPSASSKSTRMGVRSLFPGRSWEYLRMTKPRLMWLLCLVALAAMLLAGGRTVPMDRIAWTLLGGVLAVGASGVFNNVLERDVDEQMNRTADRPLVEQRVSVRRATAFGIVLAFASLGVLAARVNLLAALLGLLAILSYSVGYTILLKPNTTQNIVIGGAVGAFPALIGWSAVRGSIGFEILLLSVVIFLWTPAHFYNLALMYKEEYATAGFPMLPVVRGEETTRRHIVLYLAATMVAVAFLGALTALDWLFAVSAVVAGAVFLWFVVRLCRRKTDRAARNAFVSANAYLGVLLVAIVVDSIFV</sequence>
<dbReference type="Proteomes" id="UP001268864">
    <property type="component" value="Unassembled WGS sequence"/>
</dbReference>